<dbReference type="Pfam" id="PF09388">
    <property type="entry name" value="SpoOE-like"/>
    <property type="match status" value="1"/>
</dbReference>
<dbReference type="EMBL" id="CP051428">
    <property type="protein sequence ID" value="QJC53419.1"/>
    <property type="molecule type" value="Genomic_DNA"/>
</dbReference>
<organism evidence="1 2">
    <name type="scientific">Paenibacillus albicereus</name>
    <dbReference type="NCBI Taxonomy" id="2726185"/>
    <lineage>
        <taxon>Bacteria</taxon>
        <taxon>Bacillati</taxon>
        <taxon>Bacillota</taxon>
        <taxon>Bacilli</taxon>
        <taxon>Bacillales</taxon>
        <taxon>Paenibacillaceae</taxon>
        <taxon>Paenibacillus</taxon>
    </lineage>
</organism>
<dbReference type="Gene3D" id="4.10.280.10">
    <property type="entry name" value="Helix-loop-helix DNA-binding domain"/>
    <property type="match status" value="1"/>
</dbReference>
<dbReference type="InterPro" id="IPR037208">
    <property type="entry name" value="Spo0E-like_sf"/>
</dbReference>
<evidence type="ECO:0000313" key="2">
    <source>
        <dbReference type="Proteomes" id="UP000502136"/>
    </source>
</evidence>
<dbReference type="SUPFAM" id="SSF140500">
    <property type="entry name" value="BAS1536-like"/>
    <property type="match status" value="1"/>
</dbReference>
<accession>A0A6H2H1E3</accession>
<dbReference type="InterPro" id="IPR018540">
    <property type="entry name" value="Spo0E-like"/>
</dbReference>
<dbReference type="KEGG" id="palr:HGI30_18835"/>
<name>A0A6H2H1E3_9BACL</name>
<gene>
    <name evidence="1" type="ORF">HGI30_18835</name>
</gene>
<protein>
    <submittedName>
        <fullName evidence="1">Aspartyl-phosphate phosphatase Spo0E family protein</fullName>
    </submittedName>
</protein>
<sequence>MDLNVSRILEAVEQKRSEMIKAAEQCGFRSELVLFLSQELDALLNDYERIRKRRGISLVS</sequence>
<dbReference type="AlphaFoldDB" id="A0A6H2H1E3"/>
<dbReference type="InterPro" id="IPR036638">
    <property type="entry name" value="HLH_DNA-bd_sf"/>
</dbReference>
<evidence type="ECO:0000313" key="1">
    <source>
        <dbReference type="EMBL" id="QJC53419.1"/>
    </source>
</evidence>
<dbReference type="GO" id="GO:0046983">
    <property type="term" value="F:protein dimerization activity"/>
    <property type="evidence" value="ECO:0007669"/>
    <property type="project" value="InterPro"/>
</dbReference>
<dbReference type="RefSeq" id="WP_168908957.1">
    <property type="nucleotide sequence ID" value="NZ_CP051428.1"/>
</dbReference>
<dbReference type="GO" id="GO:0043937">
    <property type="term" value="P:regulation of sporulation"/>
    <property type="evidence" value="ECO:0007669"/>
    <property type="project" value="InterPro"/>
</dbReference>
<reference evidence="1 2" key="1">
    <citation type="submission" date="2020-04" db="EMBL/GenBank/DDBJ databases">
        <title>Novel Paenibacillus strain UniB2 isolated from commercial digestive syrup.</title>
        <authorList>
            <person name="Thorat V."/>
            <person name="Kirdat K."/>
            <person name="Tiwarekar B."/>
            <person name="Yadav A."/>
        </authorList>
    </citation>
    <scope>NUCLEOTIDE SEQUENCE [LARGE SCALE GENOMIC DNA]</scope>
    <source>
        <strain evidence="1 2">UniB2</strain>
    </source>
</reference>
<dbReference type="Proteomes" id="UP000502136">
    <property type="component" value="Chromosome"/>
</dbReference>
<proteinExistence type="predicted"/>
<keyword evidence="2" id="KW-1185">Reference proteome</keyword>